<proteinExistence type="predicted"/>
<sequence length="44" mass="4883">MLLDTIPEKPCLVGCNKRKMKIIKKKRNSMLLAVGVGLGNLTEQ</sequence>
<comment type="caution">
    <text evidence="1">The sequence shown here is derived from an EMBL/GenBank/DDBJ whole genome shotgun (WGS) entry which is preliminary data.</text>
</comment>
<protein>
    <submittedName>
        <fullName evidence="1">Uncharacterized protein</fullName>
    </submittedName>
</protein>
<evidence type="ECO:0000313" key="2">
    <source>
        <dbReference type="Proteomes" id="UP000016843"/>
    </source>
</evidence>
<dbReference type="Proteomes" id="UP000016843">
    <property type="component" value="Unassembled WGS sequence"/>
</dbReference>
<dbReference type="AlphaFoldDB" id="U5C4W5"/>
<organism evidence="1 2">
    <name type="scientific">Rhodonellum psychrophilum GCM71 = DSM 17998</name>
    <dbReference type="NCBI Taxonomy" id="1123057"/>
    <lineage>
        <taxon>Bacteria</taxon>
        <taxon>Pseudomonadati</taxon>
        <taxon>Bacteroidota</taxon>
        <taxon>Cytophagia</taxon>
        <taxon>Cytophagales</taxon>
        <taxon>Cytophagaceae</taxon>
        <taxon>Rhodonellum</taxon>
    </lineage>
</organism>
<reference evidence="1 2" key="1">
    <citation type="journal article" date="2013" name="Genome Announc.">
        <title>Draft Genome Sequence of the Psychrophilic and Alkaliphilic Rhodonellum psychrophilum Strain GCM71T.</title>
        <authorList>
            <person name="Hauptmann A.L."/>
            <person name="Glaring M.A."/>
            <person name="Hallin P.F."/>
            <person name="Prieme A."/>
            <person name="Stougaard P."/>
        </authorList>
    </citation>
    <scope>NUCLEOTIDE SEQUENCE [LARGE SCALE GENOMIC DNA]</scope>
    <source>
        <strain evidence="1 2">GCM71</strain>
    </source>
</reference>
<name>U5C4W5_9BACT</name>
<evidence type="ECO:0000313" key="1">
    <source>
        <dbReference type="EMBL" id="ERM83252.1"/>
    </source>
</evidence>
<keyword evidence="2" id="KW-1185">Reference proteome</keyword>
<gene>
    <name evidence="1" type="ORF">P872_16370</name>
</gene>
<accession>U5C4W5</accession>
<dbReference type="EMBL" id="AWXR01000015">
    <property type="protein sequence ID" value="ERM83252.1"/>
    <property type="molecule type" value="Genomic_DNA"/>
</dbReference>